<organism evidence="3 4">
    <name type="scientific">Coptis chinensis</name>
    <dbReference type="NCBI Taxonomy" id="261450"/>
    <lineage>
        <taxon>Eukaryota</taxon>
        <taxon>Viridiplantae</taxon>
        <taxon>Streptophyta</taxon>
        <taxon>Embryophyta</taxon>
        <taxon>Tracheophyta</taxon>
        <taxon>Spermatophyta</taxon>
        <taxon>Magnoliopsida</taxon>
        <taxon>Ranunculales</taxon>
        <taxon>Ranunculaceae</taxon>
        <taxon>Coptidoideae</taxon>
        <taxon>Coptis</taxon>
    </lineage>
</organism>
<dbReference type="PANTHER" id="PTHR46344:SF27">
    <property type="entry name" value="KELCH REPEAT SUPERFAMILY PROTEIN"/>
    <property type="match status" value="1"/>
</dbReference>
<dbReference type="OrthoDB" id="1936100at2759"/>
<keyword evidence="1" id="KW-0880">Kelch repeat</keyword>
<proteinExistence type="predicted"/>
<reference evidence="3 4" key="1">
    <citation type="submission" date="2020-10" db="EMBL/GenBank/DDBJ databases">
        <title>The Coptis chinensis genome and diversification of protoberbering-type alkaloids.</title>
        <authorList>
            <person name="Wang B."/>
            <person name="Shu S."/>
            <person name="Song C."/>
            <person name="Liu Y."/>
        </authorList>
    </citation>
    <scope>NUCLEOTIDE SEQUENCE [LARGE SCALE GENOMIC DNA]</scope>
    <source>
        <strain evidence="3">HL-2020</strain>
        <tissue evidence="3">Leaf</tissue>
    </source>
</reference>
<dbReference type="EMBL" id="JADFTS010000003">
    <property type="protein sequence ID" value="KAF9613861.1"/>
    <property type="molecule type" value="Genomic_DNA"/>
</dbReference>
<dbReference type="AlphaFoldDB" id="A0A835I9S2"/>
<comment type="caution">
    <text evidence="3">The sequence shown here is derived from an EMBL/GenBank/DDBJ whole genome shotgun (WGS) entry which is preliminary data.</text>
</comment>
<gene>
    <name evidence="3" type="ORF">IFM89_012409</name>
</gene>
<evidence type="ECO:0000256" key="2">
    <source>
        <dbReference type="ARBA" id="ARBA00022737"/>
    </source>
</evidence>
<protein>
    <submittedName>
        <fullName evidence="3">Uncharacterized protein</fullName>
    </submittedName>
</protein>
<evidence type="ECO:0000313" key="4">
    <source>
        <dbReference type="Proteomes" id="UP000631114"/>
    </source>
</evidence>
<evidence type="ECO:0000313" key="3">
    <source>
        <dbReference type="EMBL" id="KAF9613861.1"/>
    </source>
</evidence>
<sequence length="151" mass="17178">MGGILSKTGTGEYNEILQSASSGVEELEKCLYSVLKLFDLRKELGIIEEWLYILTKVEEDKLLWHTFDPLSKKWQRLPPMPPVAKGEEPRKVYAVDGCLYVLGGFSRASAVKKEGGFDVIKKAIMNMSLRHQNHISAYREGNERRMTSREA</sequence>
<dbReference type="Proteomes" id="UP000631114">
    <property type="component" value="Unassembled WGS sequence"/>
</dbReference>
<keyword evidence="4" id="KW-1185">Reference proteome</keyword>
<name>A0A835I9S2_9MAGN</name>
<keyword evidence="2" id="KW-0677">Repeat</keyword>
<dbReference type="SUPFAM" id="SSF117281">
    <property type="entry name" value="Kelch motif"/>
    <property type="match status" value="1"/>
</dbReference>
<accession>A0A835I9S2</accession>
<dbReference type="InterPro" id="IPR015915">
    <property type="entry name" value="Kelch-typ_b-propeller"/>
</dbReference>
<evidence type="ECO:0000256" key="1">
    <source>
        <dbReference type="ARBA" id="ARBA00022441"/>
    </source>
</evidence>
<dbReference type="PANTHER" id="PTHR46344">
    <property type="entry name" value="OS02G0202900 PROTEIN"/>
    <property type="match status" value="1"/>
</dbReference>